<dbReference type="PANTHER" id="PTHR24421:SF10">
    <property type="entry name" value="NITRATE_NITRITE SENSOR PROTEIN NARQ"/>
    <property type="match status" value="1"/>
</dbReference>
<keyword evidence="9" id="KW-1133">Transmembrane helix</keyword>
<dbReference type="Pfam" id="PF07730">
    <property type="entry name" value="HisKA_3"/>
    <property type="match status" value="1"/>
</dbReference>
<dbReference type="InterPro" id="IPR011712">
    <property type="entry name" value="Sig_transdc_His_kin_sub3_dim/P"/>
</dbReference>
<dbReference type="EMBL" id="JAUCML010000003">
    <property type="protein sequence ID" value="MDM7884845.1"/>
    <property type="molecule type" value="Genomic_DNA"/>
</dbReference>
<organism evidence="13 14">
    <name type="scientific">Curtobacterium citri</name>
    <dbReference type="NCBI Taxonomy" id="3055139"/>
    <lineage>
        <taxon>Bacteria</taxon>
        <taxon>Bacillati</taxon>
        <taxon>Actinomycetota</taxon>
        <taxon>Actinomycetes</taxon>
        <taxon>Micrococcales</taxon>
        <taxon>Microbacteriaceae</taxon>
        <taxon>Curtobacterium</taxon>
    </lineage>
</organism>
<evidence type="ECO:0000256" key="1">
    <source>
        <dbReference type="ARBA" id="ARBA00000085"/>
    </source>
</evidence>
<evidence type="ECO:0000256" key="3">
    <source>
        <dbReference type="ARBA" id="ARBA00022553"/>
    </source>
</evidence>
<evidence type="ECO:0000259" key="10">
    <source>
        <dbReference type="Pfam" id="PF02518"/>
    </source>
</evidence>
<keyword evidence="9" id="KW-0472">Membrane</keyword>
<sequence>MTDRRTFLRPMRTRSIVADLVWAALAALLFTAPIELELERASLLAVVAACAAIALRRLTPSGAMVMTVVLGAVQVTGGERPSLVDLAIAVVIGTAAVLGTRTEAVVAGMLAVVAGVSASMYLSTTGYRYALLLNGPSDQVALVLAAPSLVLLSVWAGGLAGRAVRSQVAEAARRAEAEAAASRAEAVANRAEAVATRAVDEAEAERIRADIARDVHDVVGHSLAVIIAQADSVPFLDDEARIREVSATIASTARSSLVEVRQVLGHIDGSEAAADPTSFDEIVRGIREAGVDVEHAVRGVARPLGAVHGTAARRVLQEMLTNALRHGVPGGSVEVRETWRSADLVLEVENAVPTAALPVGGALGLEELAARPVTGEQPTVAGTRGSGRGLTGMQTRLTTIGGSFDAAVLDAVFVARARIPFDVRGGTTR</sequence>
<protein>
    <recommendedName>
        <fullName evidence="2">histidine kinase</fullName>
        <ecNumber evidence="2">2.7.13.3</ecNumber>
    </recommendedName>
</protein>
<evidence type="ECO:0000256" key="7">
    <source>
        <dbReference type="ARBA" id="ARBA00022840"/>
    </source>
</evidence>
<accession>A0ABT7T5J5</accession>
<keyword evidence="8" id="KW-0902">Two-component regulatory system</keyword>
<proteinExistence type="predicted"/>
<dbReference type="InterPro" id="IPR036890">
    <property type="entry name" value="HATPase_C_sf"/>
</dbReference>
<keyword evidence="4" id="KW-0808">Transferase</keyword>
<keyword evidence="5" id="KW-0547">Nucleotide-binding</keyword>
<evidence type="ECO:0000256" key="9">
    <source>
        <dbReference type="SAM" id="Phobius"/>
    </source>
</evidence>
<feature type="transmembrane region" description="Helical" evidence="9">
    <location>
        <begin position="142"/>
        <end position="164"/>
    </location>
</feature>
<comment type="caution">
    <text evidence="13">The sequence shown here is derived from an EMBL/GenBank/DDBJ whole genome shotgun (WGS) entry which is preliminary data.</text>
</comment>
<gene>
    <name evidence="13" type="ORF">QUG92_06980</name>
</gene>
<dbReference type="InterPro" id="IPR055558">
    <property type="entry name" value="DUF7134"/>
</dbReference>
<dbReference type="Pfam" id="PF23539">
    <property type="entry name" value="DUF7134"/>
    <property type="match status" value="1"/>
</dbReference>
<keyword evidence="7" id="KW-0067">ATP-binding</keyword>
<evidence type="ECO:0000256" key="5">
    <source>
        <dbReference type="ARBA" id="ARBA00022741"/>
    </source>
</evidence>
<dbReference type="GO" id="GO:0016301">
    <property type="term" value="F:kinase activity"/>
    <property type="evidence" value="ECO:0007669"/>
    <property type="project" value="UniProtKB-KW"/>
</dbReference>
<evidence type="ECO:0000259" key="12">
    <source>
        <dbReference type="Pfam" id="PF23539"/>
    </source>
</evidence>
<feature type="domain" description="Histidine kinase/HSP90-like ATPase" evidence="10">
    <location>
        <begin position="311"/>
        <end position="406"/>
    </location>
</feature>
<evidence type="ECO:0000256" key="6">
    <source>
        <dbReference type="ARBA" id="ARBA00022777"/>
    </source>
</evidence>
<dbReference type="InterPro" id="IPR003594">
    <property type="entry name" value="HATPase_dom"/>
</dbReference>
<dbReference type="InterPro" id="IPR050482">
    <property type="entry name" value="Sensor_HK_TwoCompSys"/>
</dbReference>
<keyword evidence="14" id="KW-1185">Reference proteome</keyword>
<dbReference type="Proteomes" id="UP001237823">
    <property type="component" value="Unassembled WGS sequence"/>
</dbReference>
<evidence type="ECO:0000313" key="14">
    <source>
        <dbReference type="Proteomes" id="UP001237823"/>
    </source>
</evidence>
<dbReference type="PANTHER" id="PTHR24421">
    <property type="entry name" value="NITRATE/NITRITE SENSOR PROTEIN NARX-RELATED"/>
    <property type="match status" value="1"/>
</dbReference>
<evidence type="ECO:0000256" key="8">
    <source>
        <dbReference type="ARBA" id="ARBA00023012"/>
    </source>
</evidence>
<keyword evidence="9" id="KW-0812">Transmembrane</keyword>
<name>A0ABT7T5J5_9MICO</name>
<reference evidence="13 14" key="1">
    <citation type="submission" date="2023-06" db="EMBL/GenBank/DDBJ databases">
        <authorList>
            <person name="Feng G."/>
            <person name="Li J."/>
            <person name="Zhu H."/>
        </authorList>
    </citation>
    <scope>NUCLEOTIDE SEQUENCE [LARGE SCALE GENOMIC DNA]</scope>
    <source>
        <strain evidence="13 14">RHCKG23</strain>
    </source>
</reference>
<dbReference type="Gene3D" id="3.30.565.10">
    <property type="entry name" value="Histidine kinase-like ATPase, C-terminal domain"/>
    <property type="match status" value="1"/>
</dbReference>
<feature type="domain" description="DUF7134" evidence="12">
    <location>
        <begin position="11"/>
        <end position="162"/>
    </location>
</feature>
<evidence type="ECO:0000256" key="4">
    <source>
        <dbReference type="ARBA" id="ARBA00022679"/>
    </source>
</evidence>
<comment type="catalytic activity">
    <reaction evidence="1">
        <text>ATP + protein L-histidine = ADP + protein N-phospho-L-histidine.</text>
        <dbReference type="EC" id="2.7.13.3"/>
    </reaction>
</comment>
<keyword evidence="6 13" id="KW-0418">Kinase</keyword>
<dbReference type="RefSeq" id="WP_289458330.1">
    <property type="nucleotide sequence ID" value="NZ_JAUCML010000003.1"/>
</dbReference>
<evidence type="ECO:0000256" key="2">
    <source>
        <dbReference type="ARBA" id="ARBA00012438"/>
    </source>
</evidence>
<dbReference type="Gene3D" id="1.20.5.1930">
    <property type="match status" value="1"/>
</dbReference>
<evidence type="ECO:0000259" key="11">
    <source>
        <dbReference type="Pfam" id="PF07730"/>
    </source>
</evidence>
<dbReference type="SUPFAM" id="SSF55874">
    <property type="entry name" value="ATPase domain of HSP90 chaperone/DNA topoisomerase II/histidine kinase"/>
    <property type="match status" value="1"/>
</dbReference>
<evidence type="ECO:0000313" key="13">
    <source>
        <dbReference type="EMBL" id="MDM7884845.1"/>
    </source>
</evidence>
<dbReference type="EC" id="2.7.13.3" evidence="2"/>
<feature type="transmembrane region" description="Helical" evidence="9">
    <location>
        <begin position="104"/>
        <end position="122"/>
    </location>
</feature>
<feature type="domain" description="Signal transduction histidine kinase subgroup 3 dimerisation and phosphoacceptor" evidence="11">
    <location>
        <begin position="208"/>
        <end position="267"/>
    </location>
</feature>
<dbReference type="Pfam" id="PF02518">
    <property type="entry name" value="HATPase_c"/>
    <property type="match status" value="1"/>
</dbReference>
<keyword evidence="3" id="KW-0597">Phosphoprotein</keyword>